<evidence type="ECO:0000313" key="5">
    <source>
        <dbReference type="Proteomes" id="UP000554837"/>
    </source>
</evidence>
<accession>A0A840S117</accession>
<organism evidence="4 5">
    <name type="scientific">Inhella inkyongensis</name>
    <dbReference type="NCBI Taxonomy" id="392593"/>
    <lineage>
        <taxon>Bacteria</taxon>
        <taxon>Pseudomonadati</taxon>
        <taxon>Pseudomonadota</taxon>
        <taxon>Betaproteobacteria</taxon>
        <taxon>Burkholderiales</taxon>
        <taxon>Sphaerotilaceae</taxon>
        <taxon>Inhella</taxon>
    </lineage>
</organism>
<comment type="caution">
    <text evidence="4">The sequence shown here is derived from an EMBL/GenBank/DDBJ whole genome shotgun (WGS) entry which is preliminary data.</text>
</comment>
<dbReference type="Gene3D" id="3.30.43.10">
    <property type="entry name" value="Uridine Diphospho-n-acetylenolpyruvylglucosamine Reductase, domain 2"/>
    <property type="match status" value="1"/>
</dbReference>
<sequence length="525" mass="57688">MDDAATARQRYGQDTGAQQRELSGALRLPAIEARNAAERASHVDRLVAQVLEIARQYRQALHPISTGRNWGYGTALPARSGCVLLDLGTLCQLEVDPELGVASVEPGVTQEQLAQHLKDKGLPFLVPVTGAGPRCSLLSNALERGYGVTPVTDHYAAVTNLEAVMADGSRFRSALREAAGPELARLFKWGLGPHGQGLFTQSGMGVVTRLSIALARRPDAIQACLFSIPDDARLERTVEAMRALLQRLPGLIGAINLMNRHRVLSMSAPYPWTELDPQGLIPPEVLLRLGRQYQVQAWTGFCTLYGTRATVAAARAELRRALGPLASRLLFVTPDRAAFLARATARLPSWANGLKRLTQTLRSSLELVAGQPNETALPLAYWRNRRAAPQDVPREPHAHGCGLLWYAPLVPMRGQDARRYADMVHEVARAHGVEPLITFTTLGERVFDSTVPILFDRDNPEATARAQACAAQLLRRGQALGFFPYRLGIQAMADLRELAPEACAWHRRLRSTWDPEDLLAPDRYC</sequence>
<protein>
    <submittedName>
        <fullName evidence="4">FAD/FMN-containing dehydrogenase</fullName>
    </submittedName>
</protein>
<name>A0A840S117_9BURK</name>
<dbReference type="SUPFAM" id="SSF56176">
    <property type="entry name" value="FAD-binding/transporter-associated domain-like"/>
    <property type="match status" value="1"/>
</dbReference>
<evidence type="ECO:0000256" key="1">
    <source>
        <dbReference type="ARBA" id="ARBA00022630"/>
    </source>
</evidence>
<dbReference type="InterPro" id="IPR016166">
    <property type="entry name" value="FAD-bd_PCMH"/>
</dbReference>
<dbReference type="GO" id="GO:0004458">
    <property type="term" value="F:D-lactate dehydrogenase (cytochrome) activity"/>
    <property type="evidence" value="ECO:0007669"/>
    <property type="project" value="TreeGrafter"/>
</dbReference>
<dbReference type="RefSeq" id="WP_246071406.1">
    <property type="nucleotide sequence ID" value="NZ_CP040709.1"/>
</dbReference>
<gene>
    <name evidence="4" type="ORF">HNQ51_001258</name>
</gene>
<dbReference type="PROSITE" id="PS51387">
    <property type="entry name" value="FAD_PCMH"/>
    <property type="match status" value="1"/>
</dbReference>
<dbReference type="Pfam" id="PF01565">
    <property type="entry name" value="FAD_binding_4"/>
    <property type="match status" value="1"/>
</dbReference>
<dbReference type="InterPro" id="IPR016164">
    <property type="entry name" value="FAD-linked_Oxase-like_C"/>
</dbReference>
<dbReference type="GO" id="GO:1903457">
    <property type="term" value="P:lactate catabolic process"/>
    <property type="evidence" value="ECO:0007669"/>
    <property type="project" value="TreeGrafter"/>
</dbReference>
<evidence type="ECO:0000256" key="2">
    <source>
        <dbReference type="ARBA" id="ARBA00022827"/>
    </source>
</evidence>
<dbReference type="Gene3D" id="3.30.465.10">
    <property type="match status" value="1"/>
</dbReference>
<dbReference type="EMBL" id="JACHHO010000001">
    <property type="protein sequence ID" value="MBB5203965.1"/>
    <property type="molecule type" value="Genomic_DNA"/>
</dbReference>
<dbReference type="PANTHER" id="PTHR11748:SF114">
    <property type="entry name" value="ARYL-ALCOHOL OXIDASE VANILLYL-ALCOHOL OXIDASE (AFU_ORTHOLOGUE AFUA_3G09500)-RELATED"/>
    <property type="match status" value="1"/>
</dbReference>
<dbReference type="InterPro" id="IPR006094">
    <property type="entry name" value="Oxid_FAD_bind_N"/>
</dbReference>
<dbReference type="InterPro" id="IPR016170">
    <property type="entry name" value="Cytok_DH_C_sf"/>
</dbReference>
<dbReference type="Gene3D" id="3.40.462.10">
    <property type="entry name" value="FAD-linked oxidases, C-terminal domain"/>
    <property type="match status" value="1"/>
</dbReference>
<evidence type="ECO:0000313" key="4">
    <source>
        <dbReference type="EMBL" id="MBB5203965.1"/>
    </source>
</evidence>
<dbReference type="AlphaFoldDB" id="A0A840S117"/>
<proteinExistence type="predicted"/>
<dbReference type="GO" id="GO:0008720">
    <property type="term" value="F:D-lactate dehydrogenase (NAD+) activity"/>
    <property type="evidence" value="ECO:0007669"/>
    <property type="project" value="TreeGrafter"/>
</dbReference>
<dbReference type="PANTHER" id="PTHR11748">
    <property type="entry name" value="D-LACTATE DEHYDROGENASE"/>
    <property type="match status" value="1"/>
</dbReference>
<dbReference type="SUPFAM" id="SSF55103">
    <property type="entry name" value="FAD-linked oxidases, C-terminal domain"/>
    <property type="match status" value="1"/>
</dbReference>
<keyword evidence="5" id="KW-1185">Reference proteome</keyword>
<dbReference type="Proteomes" id="UP000554837">
    <property type="component" value="Unassembled WGS sequence"/>
</dbReference>
<reference evidence="4 5" key="1">
    <citation type="submission" date="2020-08" db="EMBL/GenBank/DDBJ databases">
        <title>Genomic Encyclopedia of Type Strains, Phase IV (KMG-IV): sequencing the most valuable type-strain genomes for metagenomic binning, comparative biology and taxonomic classification.</title>
        <authorList>
            <person name="Goeker M."/>
        </authorList>
    </citation>
    <scope>NUCLEOTIDE SEQUENCE [LARGE SCALE GENOMIC DNA]</scope>
    <source>
        <strain evidence="4 5">DSM 23958</strain>
    </source>
</reference>
<dbReference type="InterPro" id="IPR036318">
    <property type="entry name" value="FAD-bd_PCMH-like_sf"/>
</dbReference>
<dbReference type="GO" id="GO:0071949">
    <property type="term" value="F:FAD binding"/>
    <property type="evidence" value="ECO:0007669"/>
    <property type="project" value="InterPro"/>
</dbReference>
<dbReference type="InterPro" id="IPR016167">
    <property type="entry name" value="FAD-bd_PCMH_sub1"/>
</dbReference>
<keyword evidence="2" id="KW-0274">FAD</keyword>
<dbReference type="InterPro" id="IPR016169">
    <property type="entry name" value="FAD-bd_PCMH_sub2"/>
</dbReference>
<feature type="domain" description="FAD-binding PCMH-type" evidence="3">
    <location>
        <begin position="30"/>
        <end position="217"/>
    </location>
</feature>
<keyword evidence="1" id="KW-0285">Flavoprotein</keyword>
<evidence type="ECO:0000259" key="3">
    <source>
        <dbReference type="PROSITE" id="PS51387"/>
    </source>
</evidence>